<dbReference type="STRING" id="234267.Acid_3831"/>
<accession>Q01ZW5</accession>
<dbReference type="OrthoDB" id="129587at2"/>
<evidence type="ECO:0000313" key="2">
    <source>
        <dbReference type="EMBL" id="ABJ84800.1"/>
    </source>
</evidence>
<feature type="compositionally biased region" description="Basic and acidic residues" evidence="1">
    <location>
        <begin position="18"/>
        <end position="37"/>
    </location>
</feature>
<dbReference type="KEGG" id="sus:Acid_3831"/>
<protein>
    <submittedName>
        <fullName evidence="2">Uncharacterized protein</fullName>
    </submittedName>
</protein>
<proteinExistence type="predicted"/>
<dbReference type="eggNOG" id="ENOG503457B">
    <property type="taxonomic scope" value="Bacteria"/>
</dbReference>
<name>Q01ZW5_SOLUE</name>
<sequence length="130" mass="14487">MSFLDNLENNLKSLESSEQGKEDAERAQRTREQERARAQAAAPFADQLKNGPYTAELLKQAARVGFSLRTKVHIAWLGSSLRLEAREKRLELRPTAAGIVTVYIENGQEVRSEPLDLVGSPEALVRGWLA</sequence>
<evidence type="ECO:0000256" key="1">
    <source>
        <dbReference type="SAM" id="MobiDB-lite"/>
    </source>
</evidence>
<dbReference type="AlphaFoldDB" id="Q01ZW5"/>
<feature type="region of interest" description="Disordered" evidence="1">
    <location>
        <begin position="1"/>
        <end position="45"/>
    </location>
</feature>
<reference evidence="2" key="1">
    <citation type="submission" date="2006-10" db="EMBL/GenBank/DDBJ databases">
        <title>Complete sequence of Solibacter usitatus Ellin6076.</title>
        <authorList>
            <consortium name="US DOE Joint Genome Institute"/>
            <person name="Copeland A."/>
            <person name="Lucas S."/>
            <person name="Lapidus A."/>
            <person name="Barry K."/>
            <person name="Detter J.C."/>
            <person name="Glavina del Rio T."/>
            <person name="Hammon N."/>
            <person name="Israni S."/>
            <person name="Dalin E."/>
            <person name="Tice H."/>
            <person name="Pitluck S."/>
            <person name="Thompson L.S."/>
            <person name="Brettin T."/>
            <person name="Bruce D."/>
            <person name="Han C."/>
            <person name="Tapia R."/>
            <person name="Gilna P."/>
            <person name="Schmutz J."/>
            <person name="Larimer F."/>
            <person name="Land M."/>
            <person name="Hauser L."/>
            <person name="Kyrpides N."/>
            <person name="Mikhailova N."/>
            <person name="Janssen P.H."/>
            <person name="Kuske C.R."/>
            <person name="Richardson P."/>
        </authorList>
    </citation>
    <scope>NUCLEOTIDE SEQUENCE</scope>
    <source>
        <strain evidence="2">Ellin6076</strain>
    </source>
</reference>
<feature type="compositionally biased region" description="Polar residues" evidence="1">
    <location>
        <begin position="7"/>
        <end position="17"/>
    </location>
</feature>
<dbReference type="EMBL" id="CP000473">
    <property type="protein sequence ID" value="ABJ84800.1"/>
    <property type="molecule type" value="Genomic_DNA"/>
</dbReference>
<organism evidence="2">
    <name type="scientific">Solibacter usitatus (strain Ellin6076)</name>
    <dbReference type="NCBI Taxonomy" id="234267"/>
    <lineage>
        <taxon>Bacteria</taxon>
        <taxon>Pseudomonadati</taxon>
        <taxon>Acidobacteriota</taxon>
        <taxon>Terriglobia</taxon>
        <taxon>Bryobacterales</taxon>
        <taxon>Solibacteraceae</taxon>
        <taxon>Candidatus Solibacter</taxon>
    </lineage>
</organism>
<gene>
    <name evidence="2" type="ordered locus">Acid_3831</name>
</gene>
<dbReference type="InParanoid" id="Q01ZW5"/>
<dbReference type="HOGENOM" id="CLU_1936730_0_0_0"/>